<dbReference type="AlphaFoldDB" id="A0A371GU10"/>
<evidence type="ECO:0000256" key="1">
    <source>
        <dbReference type="SAM" id="Phobius"/>
    </source>
</evidence>
<name>A0A371GU10_MUCPR</name>
<dbReference type="InterPro" id="IPR057670">
    <property type="entry name" value="SH3_retrovirus"/>
</dbReference>
<feature type="domain" description="Retroviral polymerase SH3-like" evidence="2">
    <location>
        <begin position="205"/>
        <end position="235"/>
    </location>
</feature>
<reference evidence="3" key="1">
    <citation type="submission" date="2018-05" db="EMBL/GenBank/DDBJ databases">
        <title>Draft genome of Mucuna pruriens seed.</title>
        <authorList>
            <person name="Nnadi N.E."/>
            <person name="Vos R."/>
            <person name="Hasami M.H."/>
            <person name="Devisetty U.K."/>
            <person name="Aguiy J.C."/>
        </authorList>
    </citation>
    <scope>NUCLEOTIDE SEQUENCE [LARGE SCALE GENOMIC DNA]</scope>
    <source>
        <strain evidence="3">JCA_2017</strain>
    </source>
</reference>
<keyword evidence="1" id="KW-0472">Membrane</keyword>
<gene>
    <name evidence="3" type="ORF">CR513_23634</name>
</gene>
<feature type="transmembrane region" description="Helical" evidence="1">
    <location>
        <begin position="119"/>
        <end position="145"/>
    </location>
</feature>
<dbReference type="Proteomes" id="UP000257109">
    <property type="component" value="Unassembled WGS sequence"/>
</dbReference>
<organism evidence="3 4">
    <name type="scientific">Mucuna pruriens</name>
    <name type="common">Velvet bean</name>
    <name type="synonym">Dolichos pruriens</name>
    <dbReference type="NCBI Taxonomy" id="157652"/>
    <lineage>
        <taxon>Eukaryota</taxon>
        <taxon>Viridiplantae</taxon>
        <taxon>Streptophyta</taxon>
        <taxon>Embryophyta</taxon>
        <taxon>Tracheophyta</taxon>
        <taxon>Spermatophyta</taxon>
        <taxon>Magnoliopsida</taxon>
        <taxon>eudicotyledons</taxon>
        <taxon>Gunneridae</taxon>
        <taxon>Pentapetalae</taxon>
        <taxon>rosids</taxon>
        <taxon>fabids</taxon>
        <taxon>Fabales</taxon>
        <taxon>Fabaceae</taxon>
        <taxon>Papilionoideae</taxon>
        <taxon>50 kb inversion clade</taxon>
        <taxon>NPAAA clade</taxon>
        <taxon>indigoferoid/millettioid clade</taxon>
        <taxon>Phaseoleae</taxon>
        <taxon>Mucuna</taxon>
    </lineage>
</organism>
<dbReference type="EMBL" id="QJKJ01004471">
    <property type="protein sequence ID" value="RDX94029.1"/>
    <property type="molecule type" value="Genomic_DNA"/>
</dbReference>
<sequence length="519" mass="60581">MGYSFYNTRQLMIEPKRKICLLITKQSQKLEQLPKFGFTISVLDLLYLSQLSPLSVMFVKFLNIIVLPFFLVIIKVLLLSVLFILIYRKLLLNLFLRLDDSTYVTWTYLMKHKSEVCQIFVNFFGLSKISLIMVLFMISLVTIPLNKMGLQSKRIVIFLRLPELYFFKCRLSTRVLQSISPIEHILSFFPSSPLLLRLPCHVFGSVAFVHSYSPNHDKLDLRAVKCIFIGYPSNKMDKIVITLKIINSLYQWLSPFTKYSLLLALNFRGKDVRDIDHENTQENHNEAKSEDCNEVEREDHNEVGGEDHNEVEKEVKFTLLLQQIKSSEPEVNILEDDNDSKEVIDNIPITVRKGKRPCARYPISQFVCIDHISLQHESFITTIDAIKMPTLVQEAMKDNNWIQAMKEEMKVLEWNSSWDIIDKPKEKRLVDCKWLYIVKCKSNGTLDRYKERFVGKGYTQTYNDIFLAAYFGWDLQHLMLKISFLHEDLKEEVYIEIPPGFESHSGLKQSPQGLFGRFA</sequence>
<feature type="non-terminal residue" evidence="3">
    <location>
        <position position="1"/>
    </location>
</feature>
<evidence type="ECO:0000313" key="3">
    <source>
        <dbReference type="EMBL" id="RDX94029.1"/>
    </source>
</evidence>
<evidence type="ECO:0000313" key="4">
    <source>
        <dbReference type="Proteomes" id="UP000257109"/>
    </source>
</evidence>
<dbReference type="Pfam" id="PF25597">
    <property type="entry name" value="SH3_retrovirus"/>
    <property type="match status" value="1"/>
</dbReference>
<proteinExistence type="predicted"/>
<keyword evidence="1" id="KW-1133">Transmembrane helix</keyword>
<dbReference type="STRING" id="157652.A0A371GU10"/>
<feature type="transmembrane region" description="Helical" evidence="1">
    <location>
        <begin position="65"/>
        <end position="87"/>
    </location>
</feature>
<accession>A0A371GU10</accession>
<evidence type="ECO:0000259" key="2">
    <source>
        <dbReference type="Pfam" id="PF25597"/>
    </source>
</evidence>
<keyword evidence="1" id="KW-0812">Transmembrane</keyword>
<keyword evidence="4" id="KW-1185">Reference proteome</keyword>
<protein>
    <recommendedName>
        <fullName evidence="2">Retroviral polymerase SH3-like domain-containing protein</fullName>
    </recommendedName>
</protein>
<comment type="caution">
    <text evidence="3">The sequence shown here is derived from an EMBL/GenBank/DDBJ whole genome shotgun (WGS) entry which is preliminary data.</text>
</comment>